<evidence type="ECO:0000313" key="5">
    <source>
        <dbReference type="Proteomes" id="UP000223071"/>
    </source>
</evidence>
<evidence type="ECO:0000256" key="1">
    <source>
        <dbReference type="ARBA" id="ARBA00022719"/>
    </source>
</evidence>
<keyword evidence="2" id="KW-0813">Transport</keyword>
<dbReference type="GO" id="GO:0051287">
    <property type="term" value="F:NAD binding"/>
    <property type="evidence" value="ECO:0007669"/>
    <property type="project" value="InterPro"/>
</dbReference>
<dbReference type="PANTHER" id="PTHR11993">
    <property type="entry name" value="NADH-UBIQUINONE OXIDOREDUCTASE 49 KDA SUBUNIT"/>
    <property type="match status" value="1"/>
</dbReference>
<dbReference type="InterPro" id="IPR022885">
    <property type="entry name" value="NDH1_su_D/H"/>
</dbReference>
<comment type="function">
    <text evidence="2">NDH-1 shuttles electrons from NADH, via FMN and iron-sulfur (Fe-S) centers, to quinones in the respiratory chain. The immediate electron acceptor for the enzyme in this species is believed to be ubiquinone. Couples the redox reaction to proton translocation (for every two electrons transferred, four hydrogen ions are translocated across the cytoplasmic membrane), and thus conserves the redox energy in a proton gradient.</text>
</comment>
<dbReference type="Pfam" id="PF00346">
    <property type="entry name" value="Complex1_49kDa"/>
    <property type="match status" value="1"/>
</dbReference>
<keyword evidence="2" id="KW-0830">Ubiquinone</keyword>
<organism evidence="4 5">
    <name type="scientific">Tepidiforma thermophila (strain KCTC 52669 / CGMCC 1.13589 / G233)</name>
    <dbReference type="NCBI Taxonomy" id="2761530"/>
    <lineage>
        <taxon>Bacteria</taxon>
        <taxon>Bacillati</taxon>
        <taxon>Chloroflexota</taxon>
        <taxon>Tepidiformia</taxon>
        <taxon>Tepidiformales</taxon>
        <taxon>Tepidiformaceae</taxon>
        <taxon>Tepidiforma</taxon>
    </lineage>
</organism>
<dbReference type="GO" id="GO:0048038">
    <property type="term" value="F:quinone binding"/>
    <property type="evidence" value="ECO:0007669"/>
    <property type="project" value="UniProtKB-KW"/>
</dbReference>
<sequence>MTGIIKSEPFVINIGPQHPSTHGVFRIKATVDGEKVIDAEMVMGYLHRSMEKLAEERTYTQNIPFTDRTDYLSSMSNNLGYCLAVEKLAGIEVPPRGNAIRVIMAELQRLASHCMAVGAFANDTGAWQTPVMWAFREREKILDIFEVTSGARLTCNYMRIGGVAFDLRPEFEPMVRRVLREFPPFIDEMEGLLSENEIFIARTKGVGVLTPEMAINSSLSGPMLRGSGIAWDIRKADPYCGYEQYDFDIPIGYNGDSYDRFIVRLEEMRQSLKIIQQALDGLPGGPFRTEVPLALRPPKGEAYARIESPRGELGYYLVSDEGPSPYRFHIRPPSFINLSALKEMTVGGTVADAIVVLGSIDIVVGEIDR</sequence>
<dbReference type="InterPro" id="IPR001135">
    <property type="entry name" value="NADH_Q_OxRdtase_suD"/>
</dbReference>
<dbReference type="Proteomes" id="UP000223071">
    <property type="component" value="Unassembled WGS sequence"/>
</dbReference>
<dbReference type="SUPFAM" id="SSF56762">
    <property type="entry name" value="HydB/Nqo4-like"/>
    <property type="match status" value="1"/>
</dbReference>
<dbReference type="EC" id="7.1.1.-" evidence="2"/>
<keyword evidence="2" id="KW-1003">Cell membrane</keyword>
<dbReference type="GO" id="GO:0050136">
    <property type="term" value="F:NADH dehydrogenase (quinone) (non-electrogenic) activity"/>
    <property type="evidence" value="ECO:0007669"/>
    <property type="project" value="UniProtKB-UniRule"/>
</dbReference>
<comment type="catalytic activity">
    <reaction evidence="2">
        <text>a quinone + NADH + 5 H(+)(in) = a quinol + NAD(+) + 4 H(+)(out)</text>
        <dbReference type="Rhea" id="RHEA:57888"/>
        <dbReference type="ChEBI" id="CHEBI:15378"/>
        <dbReference type="ChEBI" id="CHEBI:24646"/>
        <dbReference type="ChEBI" id="CHEBI:57540"/>
        <dbReference type="ChEBI" id="CHEBI:57945"/>
        <dbReference type="ChEBI" id="CHEBI:132124"/>
    </reaction>
</comment>
<dbReference type="Gene3D" id="1.10.645.10">
    <property type="entry name" value="Cytochrome-c3 Hydrogenase, chain B"/>
    <property type="match status" value="1"/>
</dbReference>
<dbReference type="EMBL" id="PDJQ01000001">
    <property type="protein sequence ID" value="PFG74755.1"/>
    <property type="molecule type" value="Genomic_DNA"/>
</dbReference>
<dbReference type="InterPro" id="IPR029014">
    <property type="entry name" value="NiFe-Hase_large"/>
</dbReference>
<feature type="domain" description="NADH-quinone oxidoreductase subunit D" evidence="3">
    <location>
        <begin position="123"/>
        <end position="369"/>
    </location>
</feature>
<dbReference type="GO" id="GO:0005886">
    <property type="term" value="C:plasma membrane"/>
    <property type="evidence" value="ECO:0007669"/>
    <property type="project" value="UniProtKB-SubCell"/>
</dbReference>
<comment type="subcellular location">
    <subcellularLocation>
        <location evidence="2">Cell membrane</location>
        <topology evidence="2">Peripheral membrane protein</topology>
        <orientation evidence="2">Cytoplasmic side</orientation>
    </subcellularLocation>
</comment>
<keyword evidence="2" id="KW-0472">Membrane</keyword>
<accession>A0A2A9HIB3</accession>
<keyword evidence="1 2" id="KW-0874">Quinone</keyword>
<keyword evidence="5" id="KW-1185">Reference proteome</keyword>
<gene>
    <name evidence="2" type="primary">nuoD</name>
    <name evidence="4" type="ORF">A9A59_1996</name>
</gene>
<evidence type="ECO:0000313" key="4">
    <source>
        <dbReference type="EMBL" id="PFG74755.1"/>
    </source>
</evidence>
<keyword evidence="2" id="KW-0520">NAD</keyword>
<comment type="caution">
    <text evidence="4">The sequence shown here is derived from an EMBL/GenBank/DDBJ whole genome shotgun (WGS) entry which is preliminary data.</text>
</comment>
<evidence type="ECO:0000256" key="2">
    <source>
        <dbReference type="HAMAP-Rule" id="MF_01358"/>
    </source>
</evidence>
<name>A0A2A9HIB3_TEPT2</name>
<comment type="similarity">
    <text evidence="2">Belongs to the complex I 49 kDa subunit family.</text>
</comment>
<dbReference type="PANTHER" id="PTHR11993:SF10">
    <property type="entry name" value="NADH DEHYDROGENASE [UBIQUINONE] IRON-SULFUR PROTEIN 2, MITOCHONDRIAL"/>
    <property type="match status" value="1"/>
</dbReference>
<proteinExistence type="inferred from homology"/>
<reference evidence="4 5" key="1">
    <citation type="submission" date="2017-09" db="EMBL/GenBank/DDBJ databases">
        <title>Sequencing the genomes of two abundant thermophiles in Great Basin hot springs: Thermocrinis jamiesonii and novel Chloroflexi Thermoflexus hugenholtzii.</title>
        <authorList>
            <person name="Hedlund B."/>
        </authorList>
    </citation>
    <scope>NUCLEOTIDE SEQUENCE [LARGE SCALE GENOMIC DNA]</scope>
    <source>
        <strain evidence="4 5">G233</strain>
    </source>
</reference>
<dbReference type="NCBIfam" id="NF004739">
    <property type="entry name" value="PRK06075.1"/>
    <property type="match status" value="1"/>
</dbReference>
<dbReference type="HAMAP" id="MF_01358">
    <property type="entry name" value="NDH1_NuoD"/>
    <property type="match status" value="1"/>
</dbReference>
<protein>
    <recommendedName>
        <fullName evidence="2">NADH-quinone oxidoreductase subunit D</fullName>
        <ecNumber evidence="2">7.1.1.-</ecNumber>
    </recommendedName>
    <alternativeName>
        <fullName evidence="2">NADH dehydrogenase I subunit D</fullName>
    </alternativeName>
    <alternativeName>
        <fullName evidence="2">NDH-1 subunit D</fullName>
    </alternativeName>
</protein>
<keyword evidence="2" id="KW-1278">Translocase</keyword>
<dbReference type="AlphaFoldDB" id="A0A2A9HIB3"/>
<evidence type="ECO:0000259" key="3">
    <source>
        <dbReference type="Pfam" id="PF00346"/>
    </source>
</evidence>
<comment type="subunit">
    <text evidence="2">NDH-1 is composed of 14 different subunits. Subunits NuoB, C, D, E, F, and G constitute the peripheral sector of the complex.</text>
</comment>